<feature type="binding site" evidence="9">
    <location>
        <position position="50"/>
    </location>
    <ligand>
        <name>[4Fe-4S] cluster</name>
        <dbReference type="ChEBI" id="CHEBI:49883"/>
        <note>4Fe-4S-S-AdoMet</note>
    </ligand>
</feature>
<feature type="binding site" evidence="9">
    <location>
        <begin position="49"/>
        <end position="51"/>
    </location>
    <ligand>
        <name>S-adenosyl-L-methionine</name>
        <dbReference type="ChEBI" id="CHEBI:59789"/>
    </ligand>
</feature>
<comment type="caution">
    <text evidence="11">The sequence shown here is derived from an EMBL/GenBank/DDBJ whole genome shotgun (WGS) entry which is preliminary data.</text>
</comment>
<evidence type="ECO:0000256" key="5">
    <source>
        <dbReference type="ARBA" id="ARBA00022842"/>
    </source>
</evidence>
<feature type="binding site" evidence="9">
    <location>
        <begin position="178"/>
        <end position="181"/>
    </location>
    <ligand>
        <name>S-adenosyl-L-methionine</name>
        <dbReference type="ChEBI" id="CHEBI:59789"/>
    </ligand>
</feature>
<feature type="binding site" evidence="9">
    <location>
        <begin position="13"/>
        <end position="15"/>
    </location>
    <ligand>
        <name>substrate</name>
    </ligand>
</feature>
<feature type="binding site" evidence="9">
    <location>
        <position position="97"/>
    </location>
    <ligand>
        <name>S-adenosyl-L-methionine</name>
        <dbReference type="ChEBI" id="CHEBI:59789"/>
    </ligand>
</feature>
<comment type="cofactor">
    <cofactor evidence="9">
        <name>S-adenosyl-L-methionine</name>
        <dbReference type="ChEBI" id="CHEBI:59789"/>
    </cofactor>
    <text evidence="9">Binds 1 S-adenosyl-L-methionine per subunit.</text>
</comment>
<reference evidence="11 12" key="1">
    <citation type="submission" date="2023-12" db="EMBL/GenBank/DDBJ databases">
        <title>Description of Novel Strain Fulvimarina sp. 2208YS6-2-32 isolated from Uroteuthis (Photololigo) edulis.</title>
        <authorList>
            <person name="Park J.-S."/>
        </authorList>
    </citation>
    <scope>NUCLEOTIDE SEQUENCE [LARGE SCALE GENOMIC DNA]</scope>
    <source>
        <strain evidence="11 12">2208YS6-2-32</strain>
    </source>
</reference>
<dbReference type="InterPro" id="IPR030977">
    <property type="entry name" value="QueE_Cx14CxxC"/>
</dbReference>
<evidence type="ECO:0000259" key="10">
    <source>
        <dbReference type="PROSITE" id="PS51918"/>
    </source>
</evidence>
<comment type="pathway">
    <text evidence="9">Purine metabolism; 7-cyano-7-deazaguanine biosynthesis.</text>
</comment>
<dbReference type="RefSeq" id="WP_322187326.1">
    <property type="nucleotide sequence ID" value="NZ_JAXLPB010000003.1"/>
</dbReference>
<dbReference type="SUPFAM" id="SSF102114">
    <property type="entry name" value="Radical SAM enzymes"/>
    <property type="match status" value="1"/>
</dbReference>
<comment type="cofactor">
    <cofactor evidence="9">
        <name>Mg(2+)</name>
        <dbReference type="ChEBI" id="CHEBI:18420"/>
    </cofactor>
</comment>
<feature type="binding site" evidence="9">
    <location>
        <position position="28"/>
    </location>
    <ligand>
        <name>substrate</name>
    </ligand>
</feature>
<keyword evidence="12" id="KW-1185">Reference proteome</keyword>
<keyword evidence="7 9" id="KW-0411">Iron-sulfur</keyword>
<keyword evidence="6 9" id="KW-0408">Iron</keyword>
<dbReference type="InterPro" id="IPR013785">
    <property type="entry name" value="Aldolase_TIM"/>
</dbReference>
<dbReference type="SFLD" id="SFLDS00029">
    <property type="entry name" value="Radical_SAM"/>
    <property type="match status" value="1"/>
</dbReference>
<evidence type="ECO:0000256" key="3">
    <source>
        <dbReference type="ARBA" id="ARBA00022723"/>
    </source>
</evidence>
<organism evidence="11 12">
    <name type="scientific">Fulvimarina uroteuthidis</name>
    <dbReference type="NCBI Taxonomy" id="3098149"/>
    <lineage>
        <taxon>Bacteria</taxon>
        <taxon>Pseudomonadati</taxon>
        <taxon>Pseudomonadota</taxon>
        <taxon>Alphaproteobacteria</taxon>
        <taxon>Hyphomicrobiales</taxon>
        <taxon>Aurantimonadaceae</taxon>
        <taxon>Fulvimarina</taxon>
    </lineage>
</organism>
<keyword evidence="8 9" id="KW-0456">Lyase</keyword>
<evidence type="ECO:0000313" key="12">
    <source>
        <dbReference type="Proteomes" id="UP001294412"/>
    </source>
</evidence>
<dbReference type="GO" id="GO:0016829">
    <property type="term" value="F:lyase activity"/>
    <property type="evidence" value="ECO:0007669"/>
    <property type="project" value="UniProtKB-KW"/>
</dbReference>
<feature type="binding site" evidence="9">
    <location>
        <position position="52"/>
    </location>
    <ligand>
        <name>Mg(2+)</name>
        <dbReference type="ChEBI" id="CHEBI:18420"/>
    </ligand>
</feature>
<dbReference type="InterPro" id="IPR024924">
    <property type="entry name" value="7-CO-7-deazaguanine_synth-like"/>
</dbReference>
<feature type="binding site" evidence="9">
    <location>
        <position position="32"/>
    </location>
    <ligand>
        <name>[4Fe-4S] cluster</name>
        <dbReference type="ChEBI" id="CHEBI:49883"/>
        <note>4Fe-4S-S-AdoMet</note>
    </ligand>
</feature>
<dbReference type="EMBL" id="JAXLPB010000003">
    <property type="protein sequence ID" value="MDY8109837.1"/>
    <property type="molecule type" value="Genomic_DNA"/>
</dbReference>
<evidence type="ECO:0000256" key="7">
    <source>
        <dbReference type="ARBA" id="ARBA00023014"/>
    </source>
</evidence>
<comment type="function">
    <text evidence="9">Catalyzes the complex heterocyclic radical-mediated conversion of 6-carboxy-5,6,7,8-tetrahydropterin (CPH4) to 7-carboxy-7-deazaguanine (CDG), a step common to the biosynthetic pathways of all 7-deazapurine-containing compounds.</text>
</comment>
<evidence type="ECO:0000256" key="1">
    <source>
        <dbReference type="ARBA" id="ARBA00022485"/>
    </source>
</evidence>
<dbReference type="Gene3D" id="3.20.20.70">
    <property type="entry name" value="Aldolase class I"/>
    <property type="match status" value="1"/>
</dbReference>
<dbReference type="PANTHER" id="PTHR42836:SF1">
    <property type="entry name" value="7-CARBOXY-7-DEAZAGUANINE SYNTHASE"/>
    <property type="match status" value="1"/>
</dbReference>
<evidence type="ECO:0000256" key="8">
    <source>
        <dbReference type="ARBA" id="ARBA00023239"/>
    </source>
</evidence>
<evidence type="ECO:0000256" key="2">
    <source>
        <dbReference type="ARBA" id="ARBA00022691"/>
    </source>
</evidence>
<keyword evidence="4 9" id="KW-0671">Queuosine biosynthesis</keyword>
<proteinExistence type="inferred from homology"/>
<keyword evidence="2 9" id="KW-0949">S-adenosyl-L-methionine</keyword>
<comment type="caution">
    <text evidence="9">Lacks conserved residue(s) required for the propagation of feature annotation.</text>
</comment>
<dbReference type="InterPro" id="IPR058240">
    <property type="entry name" value="rSAM_sf"/>
</dbReference>
<dbReference type="InterPro" id="IPR007197">
    <property type="entry name" value="rSAM"/>
</dbReference>
<keyword evidence="1 9" id="KW-0004">4Fe-4S</keyword>
<evidence type="ECO:0000313" key="11">
    <source>
        <dbReference type="EMBL" id="MDY8109837.1"/>
    </source>
</evidence>
<dbReference type="PROSITE" id="PS51918">
    <property type="entry name" value="RADICAL_SAM"/>
    <property type="match status" value="1"/>
</dbReference>
<gene>
    <name evidence="9 11" type="primary">queE</name>
    <name evidence="11" type="ORF">U0C82_11875</name>
</gene>
<evidence type="ECO:0000256" key="9">
    <source>
        <dbReference type="HAMAP-Rule" id="MF_00917"/>
    </source>
</evidence>
<dbReference type="SFLD" id="SFLDF00376">
    <property type="entry name" value="7-carboxy-7-deazaguanine_synth"/>
    <property type="match status" value="1"/>
</dbReference>
<feature type="binding site" evidence="9">
    <location>
        <begin position="138"/>
        <end position="140"/>
    </location>
    <ligand>
        <name>S-adenosyl-L-methionine</name>
        <dbReference type="ChEBI" id="CHEBI:59789"/>
    </ligand>
</feature>
<feature type="domain" description="Radical SAM core" evidence="10">
    <location>
        <begin position="19"/>
        <end position="215"/>
    </location>
</feature>
<protein>
    <recommendedName>
        <fullName evidence="9">7-carboxy-7-deazaguanine synthase</fullName>
        <shortName evidence="9">CDG synthase</shortName>
        <ecNumber evidence="9">4.3.99.3</ecNumber>
    </recommendedName>
    <alternativeName>
        <fullName evidence="9">Queuosine biosynthesis protein QueE</fullName>
    </alternativeName>
</protein>
<dbReference type="Proteomes" id="UP001294412">
    <property type="component" value="Unassembled WGS sequence"/>
</dbReference>
<evidence type="ECO:0000256" key="6">
    <source>
        <dbReference type="ARBA" id="ARBA00023004"/>
    </source>
</evidence>
<dbReference type="HAMAP" id="MF_00917">
    <property type="entry name" value="QueE"/>
    <property type="match status" value="1"/>
</dbReference>
<comment type="catalytic activity">
    <reaction evidence="9">
        <text>6-carboxy-5,6,7,8-tetrahydropterin + H(+) = 7-carboxy-7-carbaguanine + NH4(+)</text>
        <dbReference type="Rhea" id="RHEA:27974"/>
        <dbReference type="ChEBI" id="CHEBI:15378"/>
        <dbReference type="ChEBI" id="CHEBI:28938"/>
        <dbReference type="ChEBI" id="CHEBI:61032"/>
        <dbReference type="ChEBI" id="CHEBI:61036"/>
        <dbReference type="EC" id="4.3.99.3"/>
    </reaction>
</comment>
<evidence type="ECO:0000256" key="4">
    <source>
        <dbReference type="ARBA" id="ARBA00022785"/>
    </source>
</evidence>
<comment type="cofactor">
    <cofactor evidence="9">
        <name>[4Fe-4S] cluster</name>
        <dbReference type="ChEBI" id="CHEBI:49883"/>
    </cofactor>
    <text evidence="9">Binds 1 [4Fe-4S] cluster. The cluster is coordinated with 3 cysteines and an exchangeable S-adenosyl-L-methionine.</text>
</comment>
<feature type="binding site" evidence="9">
    <location>
        <position position="47"/>
    </location>
    <ligand>
        <name>[4Fe-4S] cluster</name>
        <dbReference type="ChEBI" id="CHEBI:49883"/>
        <note>4Fe-4S-S-AdoMet</note>
    </ligand>
</feature>
<sequence length="215" mass="23080">MRAYAVKEIFYTLQGEGRNAGRAAVFCRFAGCNLWSGREQDRASAVCTFCDTDFVGTNGSLGGRYETAAKLASTIGSAWGAWGEGAGETPLVVLTGGEPLLQVDADLVDALHSVGFEIAVESNGTIDPPGGIDWLCISPKAGARLVVTRGDELKLVYPQTGAEPEAYVHLRFDNFLLQPMDGPEVEANTAAAIAYCMAHPRWRLTLQTHKMLGIR</sequence>
<keyword evidence="5 9" id="KW-0460">Magnesium</keyword>
<dbReference type="NCBIfam" id="TIGR04508">
    <property type="entry name" value="queE_Cx14CxxC"/>
    <property type="match status" value="1"/>
</dbReference>
<comment type="similarity">
    <text evidence="9">Belongs to the radical SAM superfamily. 7-carboxy-7-deazaguanine synthase family.</text>
</comment>
<comment type="subunit">
    <text evidence="9">Homodimer.</text>
</comment>
<feature type="binding site" evidence="9">
    <location>
        <position position="95"/>
    </location>
    <ligand>
        <name>substrate</name>
    </ligand>
</feature>
<keyword evidence="3 9" id="KW-0479">Metal-binding</keyword>
<dbReference type="PANTHER" id="PTHR42836">
    <property type="entry name" value="7-CARBOXY-7-DEAZAGUANINE SYNTHASE"/>
    <property type="match status" value="1"/>
</dbReference>
<name>A0ABU5I3B1_9HYPH</name>
<accession>A0ABU5I3B1</accession>
<dbReference type="EC" id="4.3.99.3" evidence="9"/>